<evidence type="ECO:0000313" key="6">
    <source>
        <dbReference type="Proteomes" id="UP001589788"/>
    </source>
</evidence>
<keyword evidence="6" id="KW-1185">Reference proteome</keyword>
<keyword evidence="3" id="KW-0560">Oxidoreductase</keyword>
<keyword evidence="2" id="KW-0274">FAD</keyword>
<comment type="caution">
    <text evidence="5">The sequence shown here is derived from an EMBL/GenBank/DDBJ whole genome shotgun (WGS) entry which is preliminary data.</text>
</comment>
<feature type="domain" description="FAD-binding PCMH-type" evidence="4">
    <location>
        <begin position="1"/>
        <end position="130"/>
    </location>
</feature>
<dbReference type="PROSITE" id="PS51387">
    <property type="entry name" value="FAD_PCMH"/>
    <property type="match status" value="1"/>
</dbReference>
<dbReference type="SUPFAM" id="SSF56176">
    <property type="entry name" value="FAD-binding/transporter-associated domain-like"/>
    <property type="match status" value="1"/>
</dbReference>
<keyword evidence="1" id="KW-0285">Flavoprotein</keyword>
<dbReference type="InterPro" id="IPR036318">
    <property type="entry name" value="FAD-bd_PCMH-like_sf"/>
</dbReference>
<dbReference type="Gene3D" id="3.30.43.10">
    <property type="entry name" value="Uridine Diphospho-n-acetylenolpyruvylglucosamine Reductase, domain 2"/>
    <property type="match status" value="1"/>
</dbReference>
<evidence type="ECO:0000259" key="4">
    <source>
        <dbReference type="PROSITE" id="PS51387"/>
    </source>
</evidence>
<organism evidence="5 6">
    <name type="scientific">Aciditerrimonas ferrireducens</name>
    <dbReference type="NCBI Taxonomy" id="667306"/>
    <lineage>
        <taxon>Bacteria</taxon>
        <taxon>Bacillati</taxon>
        <taxon>Actinomycetota</taxon>
        <taxon>Acidimicrobiia</taxon>
        <taxon>Acidimicrobiales</taxon>
        <taxon>Acidimicrobiaceae</taxon>
        <taxon>Aciditerrimonas</taxon>
    </lineage>
</organism>
<proteinExistence type="predicted"/>
<feature type="non-terminal residue" evidence="5">
    <location>
        <position position="130"/>
    </location>
</feature>
<reference evidence="5 6" key="1">
    <citation type="submission" date="2024-09" db="EMBL/GenBank/DDBJ databases">
        <authorList>
            <person name="Sun Q."/>
            <person name="Mori K."/>
        </authorList>
    </citation>
    <scope>NUCLEOTIDE SEQUENCE [LARGE SCALE GENOMIC DNA]</scope>
    <source>
        <strain evidence="5 6">JCM 15389</strain>
    </source>
</reference>
<dbReference type="RefSeq" id="WP_377787812.1">
    <property type="nucleotide sequence ID" value="NZ_JBHLYQ010000012.1"/>
</dbReference>
<dbReference type="InterPro" id="IPR051312">
    <property type="entry name" value="Diverse_Substr_Oxidored"/>
</dbReference>
<evidence type="ECO:0000256" key="1">
    <source>
        <dbReference type="ARBA" id="ARBA00022630"/>
    </source>
</evidence>
<name>A0ABV6C441_9ACTN</name>
<dbReference type="InterPro" id="IPR016166">
    <property type="entry name" value="FAD-bd_PCMH"/>
</dbReference>
<gene>
    <name evidence="5" type="ORF">ACFFRE_02415</name>
</gene>
<dbReference type="EMBL" id="JBHLYQ010000012">
    <property type="protein sequence ID" value="MFC0081012.1"/>
    <property type="molecule type" value="Genomic_DNA"/>
</dbReference>
<evidence type="ECO:0000256" key="3">
    <source>
        <dbReference type="ARBA" id="ARBA00023002"/>
    </source>
</evidence>
<evidence type="ECO:0000256" key="2">
    <source>
        <dbReference type="ARBA" id="ARBA00022827"/>
    </source>
</evidence>
<dbReference type="PANTHER" id="PTHR42659">
    <property type="entry name" value="XANTHINE DEHYDROGENASE SUBUNIT C-RELATED"/>
    <property type="match status" value="1"/>
</dbReference>
<evidence type="ECO:0000313" key="5">
    <source>
        <dbReference type="EMBL" id="MFC0081012.1"/>
    </source>
</evidence>
<sequence length="130" mass="13451">MKPPPLRLLRPASPTEACALLAEAGDAGRALAGGQSLVPLVNLRLAAPEVLVDLNPLTELATLACGTGALRVGAMVRQRTLERDPLVRRRLPVLPAALAHVGHFATRNRGTIGGSLAHADPAAELPLVAV</sequence>
<dbReference type="InterPro" id="IPR016169">
    <property type="entry name" value="FAD-bd_PCMH_sub2"/>
</dbReference>
<dbReference type="Pfam" id="PF00941">
    <property type="entry name" value="FAD_binding_5"/>
    <property type="match status" value="1"/>
</dbReference>
<dbReference type="Proteomes" id="UP001589788">
    <property type="component" value="Unassembled WGS sequence"/>
</dbReference>
<dbReference type="InterPro" id="IPR002346">
    <property type="entry name" value="Mopterin_DH_FAD-bd"/>
</dbReference>
<dbReference type="PANTHER" id="PTHR42659:SF2">
    <property type="entry name" value="XANTHINE DEHYDROGENASE SUBUNIT C-RELATED"/>
    <property type="match status" value="1"/>
</dbReference>
<dbReference type="InterPro" id="IPR016167">
    <property type="entry name" value="FAD-bd_PCMH_sub1"/>
</dbReference>
<accession>A0ABV6C441</accession>
<protein>
    <submittedName>
        <fullName evidence="5">FAD binding domain-containing protein</fullName>
    </submittedName>
</protein>
<dbReference type="Gene3D" id="3.30.465.10">
    <property type="match status" value="1"/>
</dbReference>